<evidence type="ECO:0000256" key="1">
    <source>
        <dbReference type="ARBA" id="ARBA00022630"/>
    </source>
</evidence>
<reference evidence="4 5" key="1">
    <citation type="submission" date="2023-07" db="EMBL/GenBank/DDBJ databases">
        <title>The novel representative of Negativicutes class, Anaeroselena agilis gen. nov. sp. nov.</title>
        <authorList>
            <person name="Prokofeva M.I."/>
            <person name="Elcheninov A.G."/>
            <person name="Klyukina A."/>
            <person name="Kublanov I.V."/>
            <person name="Frolov E.N."/>
            <person name="Podosokorskaya O.A."/>
        </authorList>
    </citation>
    <scope>NUCLEOTIDE SEQUENCE [LARGE SCALE GENOMIC DNA]</scope>
    <source>
        <strain evidence="4 5">4137-cl</strain>
    </source>
</reference>
<feature type="domain" description="NADPH-dependent FMN reductase-like" evidence="3">
    <location>
        <begin position="1"/>
        <end position="149"/>
    </location>
</feature>
<evidence type="ECO:0000259" key="3">
    <source>
        <dbReference type="Pfam" id="PF03358"/>
    </source>
</evidence>
<protein>
    <submittedName>
        <fullName evidence="4">Flavodoxin family protein</fullName>
    </submittedName>
</protein>
<sequence>MKVIAFNGSPRKEGNTYYAMSLVGEELLREGIGFEVVQVGDQCVRGCMACKRCIVNQNERCVICSDDVNDWIQRMKRADGVLLGSPTYYGGVAGPMKCFLDRAFYVIGANQSLTLLMWYKVWAAVAAMGRAGGVAVYDNLSRYFSGYKWVCPMPTGFPVIFGDEPGDAKKDARGIQVMRILGKSMACLLKEVSAAVEGRPG</sequence>
<dbReference type="EMBL" id="JAUOZS010000001">
    <property type="protein sequence ID" value="MDT8900437.1"/>
    <property type="molecule type" value="Genomic_DNA"/>
</dbReference>
<dbReference type="SUPFAM" id="SSF52218">
    <property type="entry name" value="Flavoproteins"/>
    <property type="match status" value="1"/>
</dbReference>
<proteinExistence type="predicted"/>
<dbReference type="RefSeq" id="WP_413778982.1">
    <property type="nucleotide sequence ID" value="NZ_JAUOZS010000001.1"/>
</dbReference>
<keyword evidence="5" id="KW-1185">Reference proteome</keyword>
<dbReference type="Gene3D" id="3.40.50.360">
    <property type="match status" value="1"/>
</dbReference>
<gene>
    <name evidence="4" type="ORF">Q4T40_04165</name>
</gene>
<comment type="caution">
    <text evidence="4">The sequence shown here is derived from an EMBL/GenBank/DDBJ whole genome shotgun (WGS) entry which is preliminary data.</text>
</comment>
<dbReference type="InterPro" id="IPR005025">
    <property type="entry name" value="FMN_Rdtase-like_dom"/>
</dbReference>
<organism evidence="4 5">
    <name type="scientific">Anaeroselena agilis</name>
    <dbReference type="NCBI Taxonomy" id="3063788"/>
    <lineage>
        <taxon>Bacteria</taxon>
        <taxon>Bacillati</taxon>
        <taxon>Bacillota</taxon>
        <taxon>Negativicutes</taxon>
        <taxon>Acetonemataceae</taxon>
        <taxon>Anaeroselena</taxon>
    </lineage>
</organism>
<dbReference type="PANTHER" id="PTHR43278:SF4">
    <property type="entry name" value="NAD(P)H-DEPENDENT FMN-CONTAINING OXIDOREDUCTASE YWQN-RELATED"/>
    <property type="match status" value="1"/>
</dbReference>
<evidence type="ECO:0000256" key="2">
    <source>
        <dbReference type="ARBA" id="ARBA00022643"/>
    </source>
</evidence>
<dbReference type="InterPro" id="IPR029039">
    <property type="entry name" value="Flavoprotein-like_sf"/>
</dbReference>
<dbReference type="Pfam" id="PF03358">
    <property type="entry name" value="FMN_red"/>
    <property type="match status" value="1"/>
</dbReference>
<keyword evidence="1" id="KW-0285">Flavoprotein</keyword>
<keyword evidence="2" id="KW-0288">FMN</keyword>
<name>A0ABU3NWB2_9FIRM</name>
<dbReference type="InterPro" id="IPR051796">
    <property type="entry name" value="ISF_SsuE-like"/>
</dbReference>
<evidence type="ECO:0000313" key="5">
    <source>
        <dbReference type="Proteomes" id="UP001254848"/>
    </source>
</evidence>
<dbReference type="Proteomes" id="UP001254848">
    <property type="component" value="Unassembled WGS sequence"/>
</dbReference>
<evidence type="ECO:0000313" key="4">
    <source>
        <dbReference type="EMBL" id="MDT8900437.1"/>
    </source>
</evidence>
<accession>A0ABU3NWB2</accession>
<dbReference type="PANTHER" id="PTHR43278">
    <property type="entry name" value="NAD(P)H-DEPENDENT FMN-CONTAINING OXIDOREDUCTASE YWQN-RELATED"/>
    <property type="match status" value="1"/>
</dbReference>